<dbReference type="InterPro" id="IPR013762">
    <property type="entry name" value="Integrase-like_cat_sf"/>
</dbReference>
<evidence type="ECO:0000313" key="8">
    <source>
        <dbReference type="EMBL" id="NHZ81861.1"/>
    </source>
</evidence>
<dbReference type="InterPro" id="IPR057084">
    <property type="entry name" value="Int_N"/>
</dbReference>
<dbReference type="InterPro" id="IPR010998">
    <property type="entry name" value="Integrase_recombinase_N"/>
</dbReference>
<dbReference type="PANTHER" id="PTHR30629">
    <property type="entry name" value="PROPHAGE INTEGRASE"/>
    <property type="match status" value="1"/>
</dbReference>
<dbReference type="Pfam" id="PF13356">
    <property type="entry name" value="Arm-DNA-bind_3"/>
    <property type="match status" value="1"/>
</dbReference>
<comment type="caution">
    <text evidence="8">The sequence shown here is derived from an EMBL/GenBank/DDBJ whole genome shotgun (WGS) entry which is preliminary data.</text>
</comment>
<keyword evidence="2" id="KW-0229">DNA integration</keyword>
<keyword evidence="4" id="KW-0233">DNA recombination</keyword>
<dbReference type="Gene3D" id="1.10.150.130">
    <property type="match status" value="1"/>
</dbReference>
<dbReference type="EMBL" id="WHJG01000025">
    <property type="protein sequence ID" value="NHZ81861.1"/>
    <property type="molecule type" value="Genomic_DNA"/>
</dbReference>
<dbReference type="Gene3D" id="3.30.160.390">
    <property type="entry name" value="Integrase, DNA-binding domain"/>
    <property type="match status" value="1"/>
</dbReference>
<evidence type="ECO:0000256" key="1">
    <source>
        <dbReference type="ARBA" id="ARBA00008857"/>
    </source>
</evidence>
<accession>A0ABX0NG85</accession>
<dbReference type="Gene3D" id="1.10.443.10">
    <property type="entry name" value="Intergrase catalytic core"/>
    <property type="match status" value="1"/>
</dbReference>
<evidence type="ECO:0000256" key="5">
    <source>
        <dbReference type="PROSITE-ProRule" id="PRU01248"/>
    </source>
</evidence>
<comment type="similarity">
    <text evidence="1">Belongs to the 'phage' integrase family.</text>
</comment>
<evidence type="ECO:0000256" key="3">
    <source>
        <dbReference type="ARBA" id="ARBA00023125"/>
    </source>
</evidence>
<dbReference type="CDD" id="cd00796">
    <property type="entry name" value="INT_Rci_Hp1_C"/>
    <property type="match status" value="1"/>
</dbReference>
<evidence type="ECO:0000313" key="9">
    <source>
        <dbReference type="Proteomes" id="UP000621455"/>
    </source>
</evidence>
<dbReference type="Pfam" id="PF00589">
    <property type="entry name" value="Phage_integrase"/>
    <property type="match status" value="1"/>
</dbReference>
<dbReference type="PROSITE" id="PS51898">
    <property type="entry name" value="TYR_RECOMBINASE"/>
    <property type="match status" value="1"/>
</dbReference>
<gene>
    <name evidence="8" type="ORF">F2P44_21655</name>
</gene>
<dbReference type="RefSeq" id="WP_167089318.1">
    <property type="nucleotide sequence ID" value="NZ_WHJG01000025.1"/>
</dbReference>
<organism evidence="8 9">
    <name type="scientific">Massilia frigida</name>
    <dbReference type="NCBI Taxonomy" id="2609281"/>
    <lineage>
        <taxon>Bacteria</taxon>
        <taxon>Pseudomonadati</taxon>
        <taxon>Pseudomonadota</taxon>
        <taxon>Betaproteobacteria</taxon>
        <taxon>Burkholderiales</taxon>
        <taxon>Oxalobacteraceae</taxon>
        <taxon>Telluria group</taxon>
        <taxon>Massilia</taxon>
    </lineage>
</organism>
<evidence type="ECO:0000256" key="4">
    <source>
        <dbReference type="ARBA" id="ARBA00023172"/>
    </source>
</evidence>
<dbReference type="Pfam" id="PF24624">
    <property type="entry name" value="Int_N"/>
    <property type="match status" value="1"/>
</dbReference>
<evidence type="ECO:0000256" key="2">
    <source>
        <dbReference type="ARBA" id="ARBA00022908"/>
    </source>
</evidence>
<sequence length="409" mass="46088">MKAKITRELLRDLKPASAVIDIIDTDLRGFIARMSPSGTITYGIRYSNQDGRQCRYSLGRTFPATTVSAAREEARIVLGKIAAGMDPAEDERAKRRQVLTLGKFLDEQYAKWLQVNTRTGPHIAARLKASFSEHLDRPLHEFNAWLIEKWRSEKMKAGMSASTTNRNITALRGLFSRAVEWGAIQSHPLSSVKMLREPGGKVRWLSDDEEVRLRAALTAREARERACRTSANEWRAARKYDLLPALAQGQFVDHLRPMVLLSLNTGARQGELTKLRWESVDLDNAVMTFKGDTTKSGSTRHIPLNSEALDTLRTWKKQSTGLIVFPGRSGGELVEVKTAWANLLKEAKIGAFRWHDMRHHFASRLVMAGVDLNTVRELLGHSDLKMTLRYSHLAPEHKAAAVQKLMKTK</sequence>
<feature type="domain" description="Tyr recombinase" evidence="6">
    <location>
        <begin position="223"/>
        <end position="403"/>
    </location>
</feature>
<dbReference type="InterPro" id="IPR044068">
    <property type="entry name" value="CB"/>
</dbReference>
<dbReference type="InterPro" id="IPR011010">
    <property type="entry name" value="DNA_brk_join_enz"/>
</dbReference>
<dbReference type="Proteomes" id="UP000621455">
    <property type="component" value="Unassembled WGS sequence"/>
</dbReference>
<evidence type="ECO:0000259" key="6">
    <source>
        <dbReference type="PROSITE" id="PS51898"/>
    </source>
</evidence>
<dbReference type="InterPro" id="IPR002104">
    <property type="entry name" value="Integrase_catalytic"/>
</dbReference>
<keyword evidence="9" id="KW-1185">Reference proteome</keyword>
<keyword evidence="3 5" id="KW-0238">DNA-binding</keyword>
<evidence type="ECO:0000259" key="7">
    <source>
        <dbReference type="PROSITE" id="PS51900"/>
    </source>
</evidence>
<dbReference type="InterPro" id="IPR038488">
    <property type="entry name" value="Integrase_DNA-bd_sf"/>
</dbReference>
<name>A0ABX0NG85_9BURK</name>
<proteinExistence type="inferred from homology"/>
<protein>
    <submittedName>
        <fullName evidence="8">Tyrosine-type recombinase/integrase</fullName>
    </submittedName>
</protein>
<dbReference type="SUPFAM" id="SSF56349">
    <property type="entry name" value="DNA breaking-rejoining enzymes"/>
    <property type="match status" value="1"/>
</dbReference>
<dbReference type="InterPro" id="IPR025166">
    <property type="entry name" value="Integrase_DNA_bind_dom"/>
</dbReference>
<dbReference type="PANTHER" id="PTHR30629:SF2">
    <property type="entry name" value="PROPHAGE INTEGRASE INTS-RELATED"/>
    <property type="match status" value="1"/>
</dbReference>
<reference evidence="8 9" key="1">
    <citation type="submission" date="2019-10" db="EMBL/GenBank/DDBJ databases">
        <title>Taxonomy of Antarctic Massilia spp.: description of Massilia rubra sp. nov., Massilia aquatica sp. nov., Massilia mucilaginosa sp. nov., Massilia frigida sp. nov. isolated from streams, lakes and regoliths.</title>
        <authorList>
            <person name="Holochova P."/>
            <person name="Sedlacek I."/>
            <person name="Kralova S."/>
            <person name="Maslanova I."/>
            <person name="Busse H.-J."/>
            <person name="Stankova E."/>
            <person name="Vrbovska V."/>
            <person name="Kovarovic V."/>
            <person name="Bartak M."/>
            <person name="Svec P."/>
            <person name="Pantucek R."/>
        </authorList>
    </citation>
    <scope>NUCLEOTIDE SEQUENCE [LARGE SCALE GENOMIC DNA]</scope>
    <source>
        <strain evidence="8 9">CCM 8695</strain>
    </source>
</reference>
<dbReference type="PROSITE" id="PS51900">
    <property type="entry name" value="CB"/>
    <property type="match status" value="1"/>
</dbReference>
<dbReference type="InterPro" id="IPR050808">
    <property type="entry name" value="Phage_Integrase"/>
</dbReference>
<feature type="domain" description="Core-binding (CB)" evidence="7">
    <location>
        <begin position="100"/>
        <end position="179"/>
    </location>
</feature>